<dbReference type="PANTHER" id="PTHR11878">
    <property type="entry name" value="SODIUM/CALCIUM EXCHANGER"/>
    <property type="match status" value="1"/>
</dbReference>
<feature type="domain" description="Calx-beta" evidence="5">
    <location>
        <begin position="822"/>
        <end position="908"/>
    </location>
</feature>
<keyword evidence="4" id="KW-0813">Transport</keyword>
<evidence type="ECO:0000259" key="5">
    <source>
        <dbReference type="SMART" id="SM00237"/>
    </source>
</evidence>
<evidence type="ECO:0000256" key="4">
    <source>
        <dbReference type="ARBA" id="ARBA00023065"/>
    </source>
</evidence>
<dbReference type="Pfam" id="PF03160">
    <property type="entry name" value="Calx-beta"/>
    <property type="match status" value="6"/>
</dbReference>
<dbReference type="InterPro" id="IPR051171">
    <property type="entry name" value="CaCA"/>
</dbReference>
<feature type="domain" description="Calx-beta" evidence="5">
    <location>
        <begin position="685"/>
        <end position="785"/>
    </location>
</feature>
<dbReference type="InterPro" id="IPR003644">
    <property type="entry name" value="Calx_beta"/>
</dbReference>
<dbReference type="InterPro" id="IPR038081">
    <property type="entry name" value="CalX-like_sf"/>
</dbReference>
<dbReference type="SUPFAM" id="SSF141072">
    <property type="entry name" value="CalX-like"/>
    <property type="match status" value="8"/>
</dbReference>
<feature type="domain" description="Calx-beta" evidence="5">
    <location>
        <begin position="346"/>
        <end position="445"/>
    </location>
</feature>
<keyword evidence="4" id="KW-0406">Ion transport</keyword>
<comment type="caution">
    <text evidence="6">The sequence shown here is derived from an EMBL/GenBank/DDBJ whole genome shotgun (WGS) entry which is preliminary data.</text>
</comment>
<dbReference type="InterPro" id="IPR026341">
    <property type="entry name" value="T9SS_type_B"/>
</dbReference>
<reference evidence="7" key="1">
    <citation type="submission" date="2021-03" db="EMBL/GenBank/DDBJ databases">
        <title>Assistant Professor.</title>
        <authorList>
            <person name="Huq M.A."/>
        </authorList>
    </citation>
    <scope>NUCLEOTIDE SEQUENCE [LARGE SCALE GENOMIC DNA]</scope>
    <source>
        <strain evidence="7">MAH-28</strain>
    </source>
</reference>
<evidence type="ECO:0000256" key="3">
    <source>
        <dbReference type="ARBA" id="ARBA00022837"/>
    </source>
</evidence>
<sequence length="1287" mass="130947">MVPSASGFTFSQSVSFDITDQDLAGASITLSAAPASVAEGSSTVITATLNGGVTAVNNLTVTLSKNGSSTAGNTEHGAPGVITIPAGTATGTFTLTTNTDQLIETNETIVIDGSNAQGIAITGTTVTITDNTGPVNITLSPATAAVAEGGVVKLKASLPSGVTSTQDINVSISRASGSTASHPADVGFPSAITIAAGETEEEFDVTAVADNVIESSELLKLTATATIAGNTSTGAADVTITDVSVKTITVSGPATVTEGNQAVFTFSLPAGVTTASPIVIQLTQGAATPAVTAADVAGGIPATATIAAGATSGTLTLDINTDAVIEPVEKLELIPSSAGYTISGNILLDVQDANSGGAISFTSNNATIREGSGTASITVSLPGTLTATSDIVVDIVKDALSASDNTDHSALPASVTITAGQHSAAFNITAPADNILEQLETLQLDGSAPGFSVNGVTISIEDATSLDAQNTVISLVHDGGSIAEDATGDFMVKLPDGIVSSTPITVTLSKTAASSTAADTDHTQIPVSITIPAMTNASAGFDISAVKDGIIEPVETIRVDGAAPAGFSFTGADIQITDITGLDPANRQISISIDSTTLHEGNSSKVILSLPAGITTALPIAINLAADAAFNADNADFTLLPAAVIAKDQQKVTINLTAVQDNLTEGDEVLRLTGIAAGFTVTSSAQVNIPGDPAPALNVTVVKTADAAEPATNGAFSIQLTGAAIAPYDVTVQYTVSGTATSGSDFNALSGTAIIKAGASSVVIPVTVTDDHVMEGAETIQIQLASGSFPYFGNTVNTTLDAVKTASLQIADDEISADRSILIGKIADATEPSAAGSVRVRFANTQLTAAVPVTVTYTVSGTATAGTDYNTLSGTVTIPAGSKEAVISIAPKDDILLEGTETINIQLTAASSAMPAITWPVAAQNTASVNLYDNDVITVELFTSSAAGEGGGLTVTLKASQAPTANMPVNISLQHDAIREITTTVPQSGGNLTVTIPAGETEVSFILNLVDNDTNDDDGFVNLTIQPHTGAGQPYGKGSSGNTSTAVTDNDALEISFSKDTAKVQEGNTGIEIMPFKIVLSRQSTRTIVLEYEFADAFEGAGADKDPQRARAGEDFQDHIKQIVIPALTSEAEIEVPVTGDIVHESDEYFALRLKAATVASGQQPPVLGAQRTAIGAILNDDAKPDFEIRVHKGISPNGDGKNDVLIIENLEKYARNEIVIVNRWGGTVFSTSNYHNQSNNFNGQANKGSGGGKLLPDGSYFYVLHVWDNNGNMTRYTGYVVLKSAQ</sequence>
<dbReference type="Gene3D" id="2.60.40.2030">
    <property type="match status" value="6"/>
</dbReference>
<evidence type="ECO:0000256" key="2">
    <source>
        <dbReference type="ARBA" id="ARBA00022737"/>
    </source>
</evidence>
<proteinExistence type="predicted"/>
<dbReference type="EMBL" id="JAGHKP010000005">
    <property type="protein sequence ID" value="MBO9155174.1"/>
    <property type="molecule type" value="Genomic_DNA"/>
</dbReference>
<keyword evidence="3" id="KW-0106">Calcium</keyword>
<keyword evidence="2" id="KW-0677">Repeat</keyword>
<name>A0ABS3YKG1_9BACT</name>
<dbReference type="Pfam" id="PF13585">
    <property type="entry name" value="CHU_C"/>
    <property type="match status" value="1"/>
</dbReference>
<dbReference type="Proteomes" id="UP000679126">
    <property type="component" value="Unassembled WGS sequence"/>
</dbReference>
<keyword evidence="1" id="KW-0732">Signal</keyword>
<dbReference type="PANTHER" id="PTHR11878:SF65">
    <property type="entry name" value="NA_CA-EXCHANGE PROTEIN, ISOFORM G"/>
    <property type="match status" value="1"/>
</dbReference>
<accession>A0ABS3YKG1</accession>
<organism evidence="6 7">
    <name type="scientific">Chitinophaga chungangae</name>
    <dbReference type="NCBI Taxonomy" id="2821488"/>
    <lineage>
        <taxon>Bacteria</taxon>
        <taxon>Pseudomonadati</taxon>
        <taxon>Bacteroidota</taxon>
        <taxon>Chitinophagia</taxon>
        <taxon>Chitinophagales</taxon>
        <taxon>Chitinophagaceae</taxon>
        <taxon>Chitinophaga</taxon>
    </lineage>
</organism>
<dbReference type="RefSeq" id="WP_209148404.1">
    <property type="nucleotide sequence ID" value="NZ_JAGHKP010000005.1"/>
</dbReference>
<gene>
    <name evidence="6" type="ORF">J7I43_23305</name>
</gene>
<dbReference type="SMART" id="SM00237">
    <property type="entry name" value="Calx_beta"/>
    <property type="match status" value="3"/>
</dbReference>
<protein>
    <submittedName>
        <fullName evidence="6">Gliding motility-associated C-terminal domain-containing protein</fullName>
    </submittedName>
</protein>
<evidence type="ECO:0000313" key="6">
    <source>
        <dbReference type="EMBL" id="MBO9155174.1"/>
    </source>
</evidence>
<keyword evidence="7" id="KW-1185">Reference proteome</keyword>
<dbReference type="NCBIfam" id="TIGR04131">
    <property type="entry name" value="Bac_Flav_CTERM"/>
    <property type="match status" value="1"/>
</dbReference>
<evidence type="ECO:0000313" key="7">
    <source>
        <dbReference type="Proteomes" id="UP000679126"/>
    </source>
</evidence>
<evidence type="ECO:0000256" key="1">
    <source>
        <dbReference type="ARBA" id="ARBA00022729"/>
    </source>
</evidence>